<evidence type="ECO:0000313" key="2">
    <source>
        <dbReference type="EMBL" id="EYF07048.1"/>
    </source>
</evidence>
<evidence type="ECO:0000256" key="1">
    <source>
        <dbReference type="SAM" id="MobiDB-lite"/>
    </source>
</evidence>
<feature type="region of interest" description="Disordered" evidence="1">
    <location>
        <begin position="1"/>
        <end position="38"/>
    </location>
</feature>
<organism evidence="2 3">
    <name type="scientific">Chondromyces apiculatus DSM 436</name>
    <dbReference type="NCBI Taxonomy" id="1192034"/>
    <lineage>
        <taxon>Bacteria</taxon>
        <taxon>Pseudomonadati</taxon>
        <taxon>Myxococcota</taxon>
        <taxon>Polyangia</taxon>
        <taxon>Polyangiales</taxon>
        <taxon>Polyangiaceae</taxon>
        <taxon>Chondromyces</taxon>
    </lineage>
</organism>
<name>A0A017TCR3_9BACT</name>
<keyword evidence="3" id="KW-1185">Reference proteome</keyword>
<evidence type="ECO:0000313" key="3">
    <source>
        <dbReference type="Proteomes" id="UP000019678"/>
    </source>
</evidence>
<feature type="compositionally biased region" description="Basic and acidic residues" evidence="1">
    <location>
        <begin position="25"/>
        <end position="38"/>
    </location>
</feature>
<reference evidence="2 3" key="1">
    <citation type="submission" date="2013-05" db="EMBL/GenBank/DDBJ databases">
        <title>Genome assembly of Chondromyces apiculatus DSM 436.</title>
        <authorList>
            <person name="Sharma G."/>
            <person name="Khatri I."/>
            <person name="Kaur C."/>
            <person name="Mayilraj S."/>
            <person name="Subramanian S."/>
        </authorList>
    </citation>
    <scope>NUCLEOTIDE SEQUENCE [LARGE SCALE GENOMIC DNA]</scope>
    <source>
        <strain evidence="2 3">DSM 436</strain>
    </source>
</reference>
<sequence>MNAPKRDKPARSGGAPELVDDSREDDCVMEGKAHEAAR</sequence>
<accession>A0A017TCR3</accession>
<dbReference type="STRING" id="1192034.CAP_1307"/>
<proteinExistence type="predicted"/>
<dbReference type="EMBL" id="ASRX01000013">
    <property type="protein sequence ID" value="EYF07048.1"/>
    <property type="molecule type" value="Genomic_DNA"/>
</dbReference>
<dbReference type="AlphaFoldDB" id="A0A017TCR3"/>
<dbReference type="Proteomes" id="UP000019678">
    <property type="component" value="Unassembled WGS sequence"/>
</dbReference>
<gene>
    <name evidence="2" type="ORF">CAP_1307</name>
</gene>
<comment type="caution">
    <text evidence="2">The sequence shown here is derived from an EMBL/GenBank/DDBJ whole genome shotgun (WGS) entry which is preliminary data.</text>
</comment>
<feature type="compositionally biased region" description="Basic and acidic residues" evidence="1">
    <location>
        <begin position="1"/>
        <end position="10"/>
    </location>
</feature>
<protein>
    <submittedName>
        <fullName evidence="2">Uncharacterized protein</fullName>
    </submittedName>
</protein>